<feature type="domain" description="Response regulatory" evidence="2">
    <location>
        <begin position="10"/>
        <end position="78"/>
    </location>
</feature>
<evidence type="ECO:0000259" key="2">
    <source>
        <dbReference type="PROSITE" id="PS50110"/>
    </source>
</evidence>
<comment type="caution">
    <text evidence="3">The sequence shown here is derived from an EMBL/GenBank/DDBJ whole genome shotgun (WGS) entry which is preliminary data.</text>
</comment>
<dbReference type="AlphaFoldDB" id="A0A419EYR1"/>
<accession>A0A419EYR1</accession>
<proteinExistence type="predicted"/>
<keyword evidence="1" id="KW-0597">Phosphoprotein</keyword>
<dbReference type="PROSITE" id="PS50110">
    <property type="entry name" value="RESPONSE_REGULATORY"/>
    <property type="match status" value="1"/>
</dbReference>
<evidence type="ECO:0000256" key="1">
    <source>
        <dbReference type="PROSITE-ProRule" id="PRU00169"/>
    </source>
</evidence>
<name>A0A419EYR1_9BACT</name>
<dbReference type="GO" id="GO:0000160">
    <property type="term" value="P:phosphorelay signal transduction system"/>
    <property type="evidence" value="ECO:0007669"/>
    <property type="project" value="InterPro"/>
</dbReference>
<dbReference type="Gene3D" id="3.40.50.2300">
    <property type="match status" value="1"/>
</dbReference>
<dbReference type="SUPFAM" id="SSF52172">
    <property type="entry name" value="CheY-like"/>
    <property type="match status" value="1"/>
</dbReference>
<sequence>MEKSGVETIRVLIIEDNRFLREGILAMLNGQPDIRTVSAAGNGDALTKAKRMKRQVVHLDVGLRSRNSLRIAELIKAE</sequence>
<protein>
    <submittedName>
        <fullName evidence="3">Response regulator</fullName>
    </submittedName>
</protein>
<dbReference type="InterPro" id="IPR011006">
    <property type="entry name" value="CheY-like_superfamily"/>
</dbReference>
<reference evidence="3 4" key="1">
    <citation type="journal article" date="2017" name="ISME J.">
        <title>Energy and carbon metabolisms in a deep terrestrial subsurface fluid microbial community.</title>
        <authorList>
            <person name="Momper L."/>
            <person name="Jungbluth S.P."/>
            <person name="Lee M.D."/>
            <person name="Amend J.P."/>
        </authorList>
    </citation>
    <scope>NUCLEOTIDE SEQUENCE [LARGE SCALE GENOMIC DNA]</scope>
    <source>
        <strain evidence="3">SURF_17</strain>
    </source>
</reference>
<evidence type="ECO:0000313" key="3">
    <source>
        <dbReference type="EMBL" id="RJP70457.1"/>
    </source>
</evidence>
<evidence type="ECO:0000313" key="4">
    <source>
        <dbReference type="Proteomes" id="UP000285961"/>
    </source>
</evidence>
<gene>
    <name evidence="3" type="ORF">C4532_09210</name>
</gene>
<dbReference type="EMBL" id="QZKI01000070">
    <property type="protein sequence ID" value="RJP70457.1"/>
    <property type="molecule type" value="Genomic_DNA"/>
</dbReference>
<feature type="modified residue" description="4-aspartylphosphate" evidence="1">
    <location>
        <position position="60"/>
    </location>
</feature>
<organism evidence="3 4">
    <name type="scientific">Candidatus Abyssobacteria bacterium SURF_17</name>
    <dbReference type="NCBI Taxonomy" id="2093361"/>
    <lineage>
        <taxon>Bacteria</taxon>
        <taxon>Pseudomonadati</taxon>
        <taxon>Candidatus Hydrogenedentota</taxon>
        <taxon>Candidatus Abyssobacteria</taxon>
    </lineage>
</organism>
<dbReference type="InterPro" id="IPR001789">
    <property type="entry name" value="Sig_transdc_resp-reg_receiver"/>
</dbReference>
<dbReference type="Proteomes" id="UP000285961">
    <property type="component" value="Unassembled WGS sequence"/>
</dbReference>